<gene>
    <name evidence="3" type="ORF">ACHAW5_001719</name>
</gene>
<dbReference type="Pfam" id="PF00472">
    <property type="entry name" value="RF-1"/>
    <property type="match status" value="1"/>
</dbReference>
<feature type="domain" description="Prokaryotic-type class I peptide chain release factors" evidence="2">
    <location>
        <begin position="249"/>
        <end position="265"/>
    </location>
</feature>
<comment type="caution">
    <text evidence="3">The sequence shown here is derived from an EMBL/GenBank/DDBJ whole genome shotgun (WGS) entry which is preliminary data.</text>
</comment>
<evidence type="ECO:0000256" key="1">
    <source>
        <dbReference type="ARBA" id="ARBA00010835"/>
    </source>
</evidence>
<dbReference type="Gene3D" id="3.30.160.20">
    <property type="match status" value="1"/>
</dbReference>
<dbReference type="Pfam" id="PF03462">
    <property type="entry name" value="PCRF"/>
    <property type="match status" value="1"/>
</dbReference>
<comment type="similarity">
    <text evidence="1">Belongs to the prokaryotic/mitochondrial release factor family.</text>
</comment>
<dbReference type="GO" id="GO:0005737">
    <property type="term" value="C:cytoplasm"/>
    <property type="evidence" value="ECO:0007669"/>
    <property type="project" value="UniProtKB-ARBA"/>
</dbReference>
<name>A0ABD3QUK0_9STRA</name>
<dbReference type="SMART" id="SM00937">
    <property type="entry name" value="PCRF"/>
    <property type="match status" value="1"/>
</dbReference>
<organism evidence="3 4">
    <name type="scientific">Stephanodiscus triporus</name>
    <dbReference type="NCBI Taxonomy" id="2934178"/>
    <lineage>
        <taxon>Eukaryota</taxon>
        <taxon>Sar</taxon>
        <taxon>Stramenopiles</taxon>
        <taxon>Ochrophyta</taxon>
        <taxon>Bacillariophyta</taxon>
        <taxon>Coscinodiscophyceae</taxon>
        <taxon>Thalassiosirophycidae</taxon>
        <taxon>Stephanodiscales</taxon>
        <taxon>Stephanodiscaceae</taxon>
        <taxon>Stephanodiscus</taxon>
    </lineage>
</organism>
<dbReference type="SUPFAM" id="SSF75620">
    <property type="entry name" value="Release factor"/>
    <property type="match status" value="1"/>
</dbReference>
<reference evidence="3 4" key="1">
    <citation type="submission" date="2024-10" db="EMBL/GenBank/DDBJ databases">
        <title>Updated reference genomes for cyclostephanoid diatoms.</title>
        <authorList>
            <person name="Roberts W.R."/>
            <person name="Alverson A.J."/>
        </authorList>
    </citation>
    <scope>NUCLEOTIDE SEQUENCE [LARGE SCALE GENOMIC DNA]</scope>
    <source>
        <strain evidence="3 4">AJA276-08</strain>
    </source>
</reference>
<evidence type="ECO:0000259" key="2">
    <source>
        <dbReference type="PROSITE" id="PS00745"/>
    </source>
</evidence>
<proteinExistence type="inferred from homology"/>
<sequence>MRLSDLEGEIASDPNFWESTSSASAIREMAEARKTIEDAESWKALLEDARGALDVLEELVSSSSSSSSSSSASAASYIVGDNDVDAEGDEGMISLAARECRDCASRLLEAMRRHELSALLRGPYDSTPTCRLILTAGAGGTEACDWVSMLYRMYERHARHLGMSVRTLEESAGDVTGYKSVEMEISGPNAYGWFRAERGAHRLVRLSPFNANNKRQTTFAGVDVVPVLDEEELKDVDIPEGDMEVTTMRSGGKGGQNVNKVETGVRIRHLPSGIAVKCTQERSQSMNRQLALRRLKAQLLSIARERRIQDVNAIRGDAVEASWGAQIRNYVLQPYKLVKDSRSGHETSDVDGVLDGGSALEGFIGAWLRWTRDKEEKEKEEMERYGSVM</sequence>
<accession>A0ABD3QUK0</accession>
<dbReference type="PROSITE" id="PS00745">
    <property type="entry name" value="RF_PROK_I"/>
    <property type="match status" value="1"/>
</dbReference>
<dbReference type="Gene3D" id="3.30.70.1660">
    <property type="match status" value="1"/>
</dbReference>
<dbReference type="AlphaFoldDB" id="A0ABD3QUK0"/>
<keyword evidence="4" id="KW-1185">Reference proteome</keyword>
<dbReference type="PANTHER" id="PTHR43116:SF3">
    <property type="entry name" value="CLASS I PEPTIDE CHAIN RELEASE FACTOR"/>
    <property type="match status" value="1"/>
</dbReference>
<evidence type="ECO:0000313" key="3">
    <source>
        <dbReference type="EMBL" id="KAL3803942.1"/>
    </source>
</evidence>
<dbReference type="InterPro" id="IPR000352">
    <property type="entry name" value="Pep_chain_release_fac_I"/>
</dbReference>
<dbReference type="InterPro" id="IPR005139">
    <property type="entry name" value="PCRF"/>
</dbReference>
<dbReference type="Proteomes" id="UP001530315">
    <property type="component" value="Unassembled WGS sequence"/>
</dbReference>
<dbReference type="InterPro" id="IPR045853">
    <property type="entry name" value="Pep_chain_release_fac_I_sf"/>
</dbReference>
<dbReference type="EMBL" id="JALLAZ020000102">
    <property type="protein sequence ID" value="KAL3803942.1"/>
    <property type="molecule type" value="Genomic_DNA"/>
</dbReference>
<evidence type="ECO:0000313" key="4">
    <source>
        <dbReference type="Proteomes" id="UP001530315"/>
    </source>
</evidence>
<protein>
    <recommendedName>
        <fullName evidence="2">Prokaryotic-type class I peptide chain release factors domain-containing protein</fullName>
    </recommendedName>
</protein>
<dbReference type="PANTHER" id="PTHR43116">
    <property type="entry name" value="PEPTIDE CHAIN RELEASE FACTOR 2"/>
    <property type="match status" value="1"/>
</dbReference>